<dbReference type="PANTHER" id="PTHR43581">
    <property type="entry name" value="ATP/GTP PHOSPHATASE"/>
    <property type="match status" value="1"/>
</dbReference>
<comment type="caution">
    <text evidence="3">The sequence shown here is derived from an EMBL/GenBank/DDBJ whole genome shotgun (WGS) entry which is preliminary data.</text>
</comment>
<gene>
    <name evidence="3" type="ORF">THIOM_001033</name>
</gene>
<dbReference type="InterPro" id="IPR027417">
    <property type="entry name" value="P-loop_NTPase"/>
</dbReference>
<feature type="domain" description="ATPase AAA-type core" evidence="2">
    <location>
        <begin position="2"/>
        <end position="267"/>
    </location>
</feature>
<dbReference type="Pfam" id="PF13304">
    <property type="entry name" value="AAA_21"/>
    <property type="match status" value="1"/>
</dbReference>
<dbReference type="GO" id="GO:0005524">
    <property type="term" value="F:ATP binding"/>
    <property type="evidence" value="ECO:0007669"/>
    <property type="project" value="InterPro"/>
</dbReference>
<dbReference type="PANTHER" id="PTHR43581:SF2">
    <property type="entry name" value="EXCINUCLEASE ATPASE SUBUNIT"/>
    <property type="match status" value="1"/>
</dbReference>
<evidence type="ECO:0008006" key="5">
    <source>
        <dbReference type="Google" id="ProtNLM"/>
    </source>
</evidence>
<dbReference type="Proteomes" id="UP000076962">
    <property type="component" value="Unassembled WGS sequence"/>
</dbReference>
<dbReference type="GO" id="GO:0016887">
    <property type="term" value="F:ATP hydrolysis activity"/>
    <property type="evidence" value="ECO:0007669"/>
    <property type="project" value="InterPro"/>
</dbReference>
<dbReference type="PATRIC" id="fig|1003181.4.peg.1475"/>
<dbReference type="AlphaFoldDB" id="A0A176S554"/>
<evidence type="ECO:0000259" key="1">
    <source>
        <dbReference type="Pfam" id="PF12476"/>
    </source>
</evidence>
<name>A0A176S554_9GAMM</name>
<keyword evidence="4" id="KW-1185">Reference proteome</keyword>
<evidence type="ECO:0000313" key="3">
    <source>
        <dbReference type="EMBL" id="OAD23140.1"/>
    </source>
</evidence>
<dbReference type="Pfam" id="PF12476">
    <property type="entry name" value="DUF3696"/>
    <property type="match status" value="1"/>
</dbReference>
<evidence type="ECO:0000259" key="2">
    <source>
        <dbReference type="Pfam" id="PF13304"/>
    </source>
</evidence>
<organism evidence="3 4">
    <name type="scientific">Candidatus Thiomargarita nelsonii</name>
    <dbReference type="NCBI Taxonomy" id="1003181"/>
    <lineage>
        <taxon>Bacteria</taxon>
        <taxon>Pseudomonadati</taxon>
        <taxon>Pseudomonadota</taxon>
        <taxon>Gammaproteobacteria</taxon>
        <taxon>Thiotrichales</taxon>
        <taxon>Thiotrichaceae</taxon>
        <taxon>Thiomargarita</taxon>
    </lineage>
</organism>
<sequence length="337" mass="38845">MNGVGKSSVFQALLLLRQSYLKNRLHEGIVGDARYQYASDDVIEFGLEIDHQQNLCWQFQSNELDSTFLKLANKPAYSHLNQISLFNRNFQYLSAARLAPQESYPKDSYSVERERQISNELGKCELIAHFLYYYGRSEKIKFENLKYPQSHNDLLSQTNAWFREISPNDNVIVKDNQINFEMKYQFNLENNQLSTNEFKAENVGFGLVYALPIIVAVLAAEKDSILLIENPESHLHPQGQAKLAELMALAAQNGVQIFIETHSEHIINGTLVAVKKYQSEQRGIAHDKVRIYYFERDEIHHATQSIEVPVLEGGRITYPPRGFFDQFKKDIKTLMGF</sequence>
<dbReference type="SUPFAM" id="SSF52540">
    <property type="entry name" value="P-loop containing nucleoside triphosphate hydrolases"/>
    <property type="match status" value="1"/>
</dbReference>
<dbReference type="InterPro" id="IPR022532">
    <property type="entry name" value="DUF3696"/>
</dbReference>
<dbReference type="Gene3D" id="3.40.50.300">
    <property type="entry name" value="P-loop containing nucleotide triphosphate hydrolases"/>
    <property type="match status" value="1"/>
</dbReference>
<protein>
    <recommendedName>
        <fullName evidence="5">ATPase AAA-type core domain-containing protein</fullName>
    </recommendedName>
</protein>
<feature type="domain" description="DUF3696" evidence="1">
    <location>
        <begin position="284"/>
        <end position="333"/>
    </location>
</feature>
<proteinExistence type="predicted"/>
<dbReference type="EMBL" id="LUTY01000527">
    <property type="protein sequence ID" value="OAD23140.1"/>
    <property type="molecule type" value="Genomic_DNA"/>
</dbReference>
<dbReference type="InterPro" id="IPR014592">
    <property type="entry name" value="P-loop_UCP034888"/>
</dbReference>
<dbReference type="InterPro" id="IPR003959">
    <property type="entry name" value="ATPase_AAA_core"/>
</dbReference>
<dbReference type="InterPro" id="IPR051396">
    <property type="entry name" value="Bact_Antivir_Def_Nuclease"/>
</dbReference>
<evidence type="ECO:0000313" key="4">
    <source>
        <dbReference type="Proteomes" id="UP000076962"/>
    </source>
</evidence>
<accession>A0A176S554</accession>
<dbReference type="PIRSF" id="PIRSF034888">
    <property type="entry name" value="P-loop_UCP034888"/>
    <property type="match status" value="1"/>
</dbReference>
<reference evidence="3 4" key="1">
    <citation type="submission" date="2016-05" db="EMBL/GenBank/DDBJ databases">
        <title>Single-cell genome of chain-forming Candidatus Thiomargarita nelsonii and comparison to other large sulfur-oxidizing bacteria.</title>
        <authorList>
            <person name="Winkel M."/>
            <person name="Salman V."/>
            <person name="Woyke T."/>
            <person name="Schulz-Vogt H."/>
            <person name="Richter M."/>
            <person name="Flood B."/>
            <person name="Bailey J."/>
            <person name="Amann R."/>
            <person name="Mussmann M."/>
        </authorList>
    </citation>
    <scope>NUCLEOTIDE SEQUENCE [LARGE SCALE GENOMIC DNA]</scope>
    <source>
        <strain evidence="3 4">THI036</strain>
    </source>
</reference>